<dbReference type="EMBL" id="CP025197">
    <property type="protein sequence ID" value="AUG58962.1"/>
    <property type="molecule type" value="Genomic_DNA"/>
</dbReference>
<evidence type="ECO:0000313" key="2">
    <source>
        <dbReference type="Proteomes" id="UP000233534"/>
    </source>
</evidence>
<keyword evidence="2" id="KW-1185">Reference proteome</keyword>
<dbReference type="KEGG" id="hsc:HVS_15610"/>
<sequence length="93" mass="10925">MGKNKKLYKRSELEKILREYLRQAKCKLEHEYPGTREAMKLVAESKTREFMQIMDRGLDREERDFLSSLIVSGMYQSFCYGYGVGKVEAKSES</sequence>
<organism evidence="1 2">
    <name type="scientific">Acetivibrio saccincola</name>
    <dbReference type="NCBI Taxonomy" id="1677857"/>
    <lineage>
        <taxon>Bacteria</taxon>
        <taxon>Bacillati</taxon>
        <taxon>Bacillota</taxon>
        <taxon>Clostridia</taxon>
        <taxon>Eubacteriales</taxon>
        <taxon>Oscillospiraceae</taxon>
        <taxon>Acetivibrio</taxon>
    </lineage>
</organism>
<evidence type="ECO:0000313" key="1">
    <source>
        <dbReference type="EMBL" id="AUG58962.1"/>
    </source>
</evidence>
<gene>
    <name evidence="1" type="ORF">HVS_15610</name>
</gene>
<dbReference type="Proteomes" id="UP000233534">
    <property type="component" value="Chromosome"/>
</dbReference>
<proteinExistence type="predicted"/>
<name>A0A2K9E5G2_9FIRM</name>
<protein>
    <submittedName>
        <fullName evidence="1">Uncharacterized protein</fullName>
    </submittedName>
</protein>
<accession>A0A2K9E5G2</accession>
<dbReference type="AlphaFoldDB" id="A0A2K9E5G2"/>
<dbReference type="RefSeq" id="WP_101303711.1">
    <property type="nucleotide sequence ID" value="NZ_CP025197.1"/>
</dbReference>
<reference evidence="1 2" key="1">
    <citation type="submission" date="2017-12" db="EMBL/GenBank/DDBJ databases">
        <title>Complete genome sequence of Herbivorax saccincola GGR1, a novel Cellulosome-producing hydrolytic bacterium in a thermophilic biogas plant, established by Illumina and Nanopore MinION sequencing.</title>
        <authorList>
            <person name="Pechtl A."/>
            <person name="Ruckert C."/>
            <person name="Koeck D.E."/>
            <person name="Maus I."/>
            <person name="Winkler A."/>
            <person name="Kalinowski J."/>
            <person name="Puhler A."/>
            <person name="Schwarz W.W."/>
            <person name="Zverlov V.V."/>
            <person name="Schluter A."/>
            <person name="Liebl W."/>
        </authorList>
    </citation>
    <scope>NUCLEOTIDE SEQUENCE [LARGE SCALE GENOMIC DNA]</scope>
    <source>
        <strain evidence="2">SR1</strain>
    </source>
</reference>